<gene>
    <name evidence="1" type="ORF">AS026_03580</name>
</gene>
<protein>
    <submittedName>
        <fullName evidence="1">Uncharacterized protein</fullName>
    </submittedName>
</protein>
<dbReference type="Proteomes" id="UP000068164">
    <property type="component" value="Unassembled WGS sequence"/>
</dbReference>
<accession>A0A109JRC5</accession>
<comment type="caution">
    <text evidence="1">The sequence shown here is derived from an EMBL/GenBank/DDBJ whole genome shotgun (WGS) entry which is preliminary data.</text>
</comment>
<name>A0A109JRC5_9HYPH</name>
<dbReference type="RefSeq" id="WP_062370185.1">
    <property type="nucleotide sequence ID" value="NZ_LNCD01000064.1"/>
</dbReference>
<reference evidence="1 2" key="1">
    <citation type="submission" date="2015-11" db="EMBL/GenBank/DDBJ databases">
        <title>Draft Genome Sequence of the Strain BR 10423 (Rhizobium sp.) isolated from nodules of Mimosa pudica.</title>
        <authorList>
            <person name="Barauna A.C."/>
            <person name="Zilli J.E."/>
            <person name="Simoes-Araujo J.L."/>
            <person name="Reis V.M."/>
            <person name="James E.K."/>
            <person name="Reis F.B.Jr."/>
            <person name="Rouws L.F."/>
            <person name="Passos S.R."/>
            <person name="Gois S.R."/>
        </authorList>
    </citation>
    <scope>NUCLEOTIDE SEQUENCE [LARGE SCALE GENOMIC DNA]</scope>
    <source>
        <strain evidence="1 2">BR10423</strain>
    </source>
</reference>
<sequence>MSTGDSWIFKSTLKHANVQALNPEQRELVDAYRLGKLDEQDFQCQLLKDPALAKWVRQVLEAASREPLSK</sequence>
<organism evidence="1 2">
    <name type="scientific">Rhizobium altiplani</name>
    <dbReference type="NCBI Taxonomy" id="1864509"/>
    <lineage>
        <taxon>Bacteria</taxon>
        <taxon>Pseudomonadati</taxon>
        <taxon>Pseudomonadota</taxon>
        <taxon>Alphaproteobacteria</taxon>
        <taxon>Hyphomicrobiales</taxon>
        <taxon>Rhizobiaceae</taxon>
        <taxon>Rhizobium/Agrobacterium group</taxon>
        <taxon>Rhizobium</taxon>
    </lineage>
</organism>
<evidence type="ECO:0000313" key="1">
    <source>
        <dbReference type="EMBL" id="KWV53740.1"/>
    </source>
</evidence>
<dbReference type="OrthoDB" id="8402106at2"/>
<evidence type="ECO:0000313" key="2">
    <source>
        <dbReference type="Proteomes" id="UP000068164"/>
    </source>
</evidence>
<dbReference type="AlphaFoldDB" id="A0A109JRC5"/>
<proteinExistence type="predicted"/>
<keyword evidence="2" id="KW-1185">Reference proteome</keyword>
<dbReference type="EMBL" id="LNCD01000064">
    <property type="protein sequence ID" value="KWV53740.1"/>
    <property type="molecule type" value="Genomic_DNA"/>
</dbReference>